<comment type="caution">
    <text evidence="1">The sequence shown here is derived from an EMBL/GenBank/DDBJ whole genome shotgun (WGS) entry which is preliminary data.</text>
</comment>
<reference evidence="1" key="1">
    <citation type="journal article" date="2015" name="Nature">
        <title>Complex archaea that bridge the gap between prokaryotes and eukaryotes.</title>
        <authorList>
            <person name="Spang A."/>
            <person name="Saw J.H."/>
            <person name="Jorgensen S.L."/>
            <person name="Zaremba-Niedzwiedzka K."/>
            <person name="Martijn J."/>
            <person name="Lind A.E."/>
            <person name="van Eijk R."/>
            <person name="Schleper C."/>
            <person name="Guy L."/>
            <person name="Ettema T.J."/>
        </authorList>
    </citation>
    <scope>NUCLEOTIDE SEQUENCE</scope>
</reference>
<dbReference type="Gene3D" id="3.20.20.105">
    <property type="entry name" value="Queuine tRNA-ribosyltransferase-like"/>
    <property type="match status" value="1"/>
</dbReference>
<protein>
    <submittedName>
        <fullName evidence="1">Uncharacterized protein</fullName>
    </submittedName>
</protein>
<sequence>MKKDLSKFKKDYAIYTPAISSAYSGFLSRPDNRALGEKLTWLKQNNPLHEPFFYPCNLYSAGHVELDPEKSKESDWFIHNRDKENTLMIGDSGGFQIAKGKLKFDWDDEYGKSANETRMKILRWLEATTDLAMTLDYPTWNITNPDSPVKDFNHCIKGTLYNLDFFVDNQANPDTKFLNILHGRNNEECLAWYNAVKRVPLDGWAIGGPTKFQFVDAVRRLLLMRDDGAFEEGRDWLHMLGLSKASAGIAATILQQVLREHVNPNIQLSFDSASPYLTAAFGNFYRKMIVANGKITFKTDSLPKSKDLLTCEDYWPHYNPLSNETIMKDLVDEKQKYLWKTSGYIYVMYHNTYFLCTNLKEVQKDFLKGKESKYSFPRNLLNLKEVLNELFRPGADVDKIIDQHSELLNNCVSNEVLKRDEEGTSKTFGKFFVENREEIISEPTGEEVDEQISKQDYVEGTKEQLENLFEIPKDNPVEEKSDLVDFFGRSQE</sequence>
<name>A0A0F9LZU1_9ZZZZ</name>
<gene>
    <name evidence="1" type="ORF">LCGC14_1152960</name>
</gene>
<accession>A0A0F9LZU1</accession>
<evidence type="ECO:0000313" key="1">
    <source>
        <dbReference type="EMBL" id="KKM98933.1"/>
    </source>
</evidence>
<dbReference type="GO" id="GO:0006400">
    <property type="term" value="P:tRNA modification"/>
    <property type="evidence" value="ECO:0007669"/>
    <property type="project" value="InterPro"/>
</dbReference>
<dbReference type="SUPFAM" id="SSF51713">
    <property type="entry name" value="tRNA-guanine transglycosylase"/>
    <property type="match status" value="1"/>
</dbReference>
<dbReference type="EMBL" id="LAZR01005559">
    <property type="protein sequence ID" value="KKM98933.1"/>
    <property type="molecule type" value="Genomic_DNA"/>
</dbReference>
<organism evidence="1">
    <name type="scientific">marine sediment metagenome</name>
    <dbReference type="NCBI Taxonomy" id="412755"/>
    <lineage>
        <taxon>unclassified sequences</taxon>
        <taxon>metagenomes</taxon>
        <taxon>ecological metagenomes</taxon>
    </lineage>
</organism>
<dbReference type="InterPro" id="IPR036511">
    <property type="entry name" value="TGT-like_sf"/>
</dbReference>
<proteinExistence type="predicted"/>
<dbReference type="AlphaFoldDB" id="A0A0F9LZU1"/>